<sequence length="164" mass="17014">MATTSLPLTEDDTSEILYCARAGEATDLAAYLAALAAQHGSTPGVVLLAATDPETGNTPLHYACANGHADLAAQLLSAPLCPSPEYVNTPNRAGNTPLHWAALNGHLPVVKVLLDHGADAGVLNAAGHDAVFEAEMNDRGEVVEFMLREVEELERAFGGGEGEG</sequence>
<feature type="non-terminal residue" evidence="4">
    <location>
        <position position="164"/>
    </location>
</feature>
<evidence type="ECO:0000256" key="3">
    <source>
        <dbReference type="PROSITE-ProRule" id="PRU00023"/>
    </source>
</evidence>
<protein>
    <submittedName>
        <fullName evidence="4">Ankyrin</fullName>
    </submittedName>
</protein>
<name>A0A6G1I536_9PEZI</name>
<feature type="repeat" description="ANK" evidence="3">
    <location>
        <begin position="55"/>
        <end position="77"/>
    </location>
</feature>
<dbReference type="PROSITE" id="PS50297">
    <property type="entry name" value="ANK_REP_REGION"/>
    <property type="match status" value="2"/>
</dbReference>
<proteinExistence type="predicted"/>
<dbReference type="Gene3D" id="1.25.40.20">
    <property type="entry name" value="Ankyrin repeat-containing domain"/>
    <property type="match status" value="1"/>
</dbReference>
<evidence type="ECO:0000256" key="2">
    <source>
        <dbReference type="ARBA" id="ARBA00023043"/>
    </source>
</evidence>
<gene>
    <name evidence="4" type="ORF">EJ06DRAFT_489880</name>
</gene>
<evidence type="ECO:0000256" key="1">
    <source>
        <dbReference type="ARBA" id="ARBA00022737"/>
    </source>
</evidence>
<keyword evidence="2 3" id="KW-0040">ANK repeat</keyword>
<keyword evidence="5" id="KW-1185">Reference proteome</keyword>
<dbReference type="PANTHER" id="PTHR24171">
    <property type="entry name" value="ANKYRIN REPEAT DOMAIN-CONTAINING PROTEIN 39-RELATED"/>
    <property type="match status" value="1"/>
</dbReference>
<dbReference type="PANTHER" id="PTHR24171:SF8">
    <property type="entry name" value="BRCA1-ASSOCIATED RING DOMAIN PROTEIN 1"/>
    <property type="match status" value="1"/>
</dbReference>
<dbReference type="GO" id="GO:0004842">
    <property type="term" value="F:ubiquitin-protein transferase activity"/>
    <property type="evidence" value="ECO:0007669"/>
    <property type="project" value="TreeGrafter"/>
</dbReference>
<reference evidence="4" key="1">
    <citation type="journal article" date="2020" name="Stud. Mycol.">
        <title>101 Dothideomycetes genomes: a test case for predicting lifestyles and emergence of pathogens.</title>
        <authorList>
            <person name="Haridas S."/>
            <person name="Albert R."/>
            <person name="Binder M."/>
            <person name="Bloem J."/>
            <person name="Labutti K."/>
            <person name="Salamov A."/>
            <person name="Andreopoulos B."/>
            <person name="Baker S."/>
            <person name="Barry K."/>
            <person name="Bills G."/>
            <person name="Bluhm B."/>
            <person name="Cannon C."/>
            <person name="Castanera R."/>
            <person name="Culley D."/>
            <person name="Daum C."/>
            <person name="Ezra D."/>
            <person name="Gonzalez J."/>
            <person name="Henrissat B."/>
            <person name="Kuo A."/>
            <person name="Liang C."/>
            <person name="Lipzen A."/>
            <person name="Lutzoni F."/>
            <person name="Magnuson J."/>
            <person name="Mondo S."/>
            <person name="Nolan M."/>
            <person name="Ohm R."/>
            <person name="Pangilinan J."/>
            <person name="Park H.-J."/>
            <person name="Ramirez L."/>
            <person name="Alfaro M."/>
            <person name="Sun H."/>
            <person name="Tritt A."/>
            <person name="Yoshinaga Y."/>
            <person name="Zwiers L.-H."/>
            <person name="Turgeon B."/>
            <person name="Goodwin S."/>
            <person name="Spatafora J."/>
            <person name="Crous P."/>
            <person name="Grigoriev I."/>
        </authorList>
    </citation>
    <scope>NUCLEOTIDE SEQUENCE</scope>
    <source>
        <strain evidence="4">CBS 262.69</strain>
    </source>
</reference>
<dbReference type="Pfam" id="PF12796">
    <property type="entry name" value="Ank_2"/>
    <property type="match status" value="1"/>
</dbReference>
<dbReference type="InterPro" id="IPR036770">
    <property type="entry name" value="Ankyrin_rpt-contain_sf"/>
</dbReference>
<dbReference type="SUPFAM" id="SSF48403">
    <property type="entry name" value="Ankyrin repeat"/>
    <property type="match status" value="1"/>
</dbReference>
<dbReference type="OrthoDB" id="10057496at2759"/>
<organism evidence="4 5">
    <name type="scientific">Trichodelitschia bisporula</name>
    <dbReference type="NCBI Taxonomy" id="703511"/>
    <lineage>
        <taxon>Eukaryota</taxon>
        <taxon>Fungi</taxon>
        <taxon>Dikarya</taxon>
        <taxon>Ascomycota</taxon>
        <taxon>Pezizomycotina</taxon>
        <taxon>Dothideomycetes</taxon>
        <taxon>Dothideomycetes incertae sedis</taxon>
        <taxon>Phaeotrichales</taxon>
        <taxon>Phaeotrichaceae</taxon>
        <taxon>Trichodelitschia</taxon>
    </lineage>
</organism>
<dbReference type="PRINTS" id="PR01415">
    <property type="entry name" value="ANKYRIN"/>
</dbReference>
<dbReference type="SMART" id="SM00248">
    <property type="entry name" value="ANK"/>
    <property type="match status" value="2"/>
</dbReference>
<dbReference type="PROSITE" id="PS50088">
    <property type="entry name" value="ANK_REPEAT"/>
    <property type="match status" value="2"/>
</dbReference>
<keyword evidence="1" id="KW-0677">Repeat</keyword>
<evidence type="ECO:0000313" key="5">
    <source>
        <dbReference type="Proteomes" id="UP000799640"/>
    </source>
</evidence>
<evidence type="ECO:0000313" key="4">
    <source>
        <dbReference type="EMBL" id="KAF2403095.1"/>
    </source>
</evidence>
<dbReference type="AlphaFoldDB" id="A0A6G1I536"/>
<accession>A0A6G1I536</accession>
<feature type="repeat" description="ANK" evidence="3">
    <location>
        <begin position="93"/>
        <end position="125"/>
    </location>
</feature>
<dbReference type="Proteomes" id="UP000799640">
    <property type="component" value="Unassembled WGS sequence"/>
</dbReference>
<dbReference type="GO" id="GO:0085020">
    <property type="term" value="P:protein K6-linked ubiquitination"/>
    <property type="evidence" value="ECO:0007669"/>
    <property type="project" value="TreeGrafter"/>
</dbReference>
<dbReference type="InterPro" id="IPR002110">
    <property type="entry name" value="Ankyrin_rpt"/>
</dbReference>
<dbReference type="EMBL" id="ML996690">
    <property type="protein sequence ID" value="KAF2403095.1"/>
    <property type="molecule type" value="Genomic_DNA"/>
</dbReference>